<proteinExistence type="predicted"/>
<name>I4EW35_MODI5</name>
<organism evidence="2 3">
    <name type="scientific">Modestobacter italicus (strain DSM 44449 / CECT 9708 / BC 501)</name>
    <dbReference type="NCBI Taxonomy" id="2732864"/>
    <lineage>
        <taxon>Bacteria</taxon>
        <taxon>Bacillati</taxon>
        <taxon>Actinomycetota</taxon>
        <taxon>Actinomycetes</taxon>
        <taxon>Geodermatophilales</taxon>
        <taxon>Geodermatophilaceae</taxon>
        <taxon>Modestobacter</taxon>
    </lineage>
</organism>
<feature type="domain" description="DUF1918" evidence="1">
    <location>
        <begin position="5"/>
        <end position="61"/>
    </location>
</feature>
<dbReference type="AlphaFoldDB" id="I4EW35"/>
<dbReference type="EMBL" id="FO203431">
    <property type="protein sequence ID" value="CCH87598.1"/>
    <property type="molecule type" value="Genomic_DNA"/>
</dbReference>
<protein>
    <recommendedName>
        <fullName evidence="1">DUF1918 domain-containing protein</fullName>
    </recommendedName>
</protein>
<dbReference type="SUPFAM" id="SSF50118">
    <property type="entry name" value="Cell growth inhibitor/plasmid maintenance toxic component"/>
    <property type="match status" value="1"/>
</dbReference>
<dbReference type="InterPro" id="IPR015035">
    <property type="entry name" value="DUF1918"/>
</dbReference>
<evidence type="ECO:0000313" key="3">
    <source>
        <dbReference type="Proteomes" id="UP000006461"/>
    </source>
</evidence>
<evidence type="ECO:0000259" key="1">
    <source>
        <dbReference type="Pfam" id="PF08940"/>
    </source>
</evidence>
<dbReference type="OMA" id="RWLDSDH"/>
<dbReference type="Gene3D" id="2.30.30.440">
    <property type="entry name" value="Domain of unknown function DUF1918"/>
    <property type="match status" value="1"/>
</dbReference>
<dbReference type="HOGENOM" id="CLU_172512_1_0_11"/>
<dbReference type="PATRIC" id="fig|477641.3.peg.2057"/>
<gene>
    <name evidence="2" type="ordered locus">MODMU_2163</name>
</gene>
<dbReference type="KEGG" id="mmar:MODMU_2163"/>
<evidence type="ECO:0000313" key="2">
    <source>
        <dbReference type="EMBL" id="CCH87598.1"/>
    </source>
</evidence>
<dbReference type="Proteomes" id="UP000006461">
    <property type="component" value="Chromosome"/>
</dbReference>
<keyword evidence="3" id="KW-1185">Reference proteome</keyword>
<dbReference type="eggNOG" id="COG2905">
    <property type="taxonomic scope" value="Bacteria"/>
</dbReference>
<dbReference type="Pfam" id="PF08940">
    <property type="entry name" value="DUF1918"/>
    <property type="match status" value="1"/>
</dbReference>
<sequence>MVVVQARTGEWLVVHGRVTDQPERVGEIVEVPHGDGSPPYVVRWLGEDHTCVVFPGPDAGVVAERPPHAHVPG</sequence>
<accession>I4EW35</accession>
<dbReference type="STRING" id="477641.MODMU_2163"/>
<dbReference type="OrthoDB" id="4828144at2"/>
<reference evidence="2 3" key="1">
    <citation type="journal article" date="2012" name="J. Bacteriol.">
        <title>Genome Sequence of Radiation-Resistant Modestobacter marinus Strain BC501, a Representative Actinobacterium That Thrives on Calcareous Stone Surfaces.</title>
        <authorList>
            <person name="Normand P."/>
            <person name="Gury J."/>
            <person name="Pujic P."/>
            <person name="Chouaia B."/>
            <person name="Crotti E."/>
            <person name="Brusetti L."/>
            <person name="Daffonchio D."/>
            <person name="Vacherie B."/>
            <person name="Barbe V."/>
            <person name="Medigue C."/>
            <person name="Calteau A."/>
            <person name="Ghodhbane-Gtari F."/>
            <person name="Essoussi I."/>
            <person name="Nouioui I."/>
            <person name="Abbassi-Ghozzi I."/>
            <person name="Gtari M."/>
        </authorList>
    </citation>
    <scope>NUCLEOTIDE SEQUENCE [LARGE SCALE GENOMIC DNA]</scope>
    <source>
        <strain evidence="3">BC 501</strain>
    </source>
</reference>